<keyword evidence="2" id="KW-1185">Reference proteome</keyword>
<sequence>MERLMKEKWKPLSEFRDLEESEKKLEAAKEDLKDLTYTLRKQCMIAINIEKG</sequence>
<reference evidence="2" key="1">
    <citation type="submission" date="2016-03" db="EMBL/GenBank/DDBJ databases">
        <authorList>
            <person name="Guldener U."/>
        </authorList>
    </citation>
    <scope>NUCLEOTIDE SEQUENCE [LARGE SCALE GENOMIC DNA]</scope>
    <source>
        <strain evidence="2">04CH-RAC-A.6.1</strain>
    </source>
</reference>
<dbReference type="AlphaFoldDB" id="A0A1E1LHL3"/>
<name>A0A1E1LHL3_9HELO</name>
<gene>
    <name evidence="1" type="ORF">RAG0_14633</name>
</gene>
<protein>
    <submittedName>
        <fullName evidence="1">Uncharacterized protein</fullName>
    </submittedName>
</protein>
<evidence type="ECO:0000313" key="2">
    <source>
        <dbReference type="Proteomes" id="UP000178912"/>
    </source>
</evidence>
<proteinExistence type="predicted"/>
<evidence type="ECO:0000313" key="1">
    <source>
        <dbReference type="EMBL" id="CZT10007.1"/>
    </source>
</evidence>
<dbReference type="Proteomes" id="UP000178912">
    <property type="component" value="Unassembled WGS sequence"/>
</dbReference>
<dbReference type="EMBL" id="FJUX01000122">
    <property type="protein sequence ID" value="CZT10007.1"/>
    <property type="molecule type" value="Genomic_DNA"/>
</dbReference>
<accession>A0A1E1LHL3</accession>
<organism evidence="1 2">
    <name type="scientific">Rhynchosporium agropyri</name>
    <dbReference type="NCBI Taxonomy" id="914238"/>
    <lineage>
        <taxon>Eukaryota</taxon>
        <taxon>Fungi</taxon>
        <taxon>Dikarya</taxon>
        <taxon>Ascomycota</taxon>
        <taxon>Pezizomycotina</taxon>
        <taxon>Leotiomycetes</taxon>
        <taxon>Helotiales</taxon>
        <taxon>Ploettnerulaceae</taxon>
        <taxon>Rhynchosporium</taxon>
    </lineage>
</organism>